<dbReference type="RefSeq" id="WP_118254338.1">
    <property type="nucleotide sequence ID" value="NZ_QRKB01000009.1"/>
</dbReference>
<reference evidence="1 2" key="1">
    <citation type="submission" date="2018-08" db="EMBL/GenBank/DDBJ databases">
        <title>A genome reference for cultivated species of the human gut microbiota.</title>
        <authorList>
            <person name="Zou Y."/>
            <person name="Xue W."/>
            <person name="Luo G."/>
        </authorList>
    </citation>
    <scope>NUCLEOTIDE SEQUENCE [LARGE SCALE GENOMIC DNA]</scope>
    <source>
        <strain evidence="1 2">AM16-54</strain>
    </source>
</reference>
<proteinExistence type="predicted"/>
<evidence type="ECO:0000313" key="1">
    <source>
        <dbReference type="EMBL" id="RHH83666.1"/>
    </source>
</evidence>
<accession>A0A3R6EHY1</accession>
<organism evidence="1 2">
    <name type="scientific">Segatella copri</name>
    <dbReference type="NCBI Taxonomy" id="165179"/>
    <lineage>
        <taxon>Bacteria</taxon>
        <taxon>Pseudomonadati</taxon>
        <taxon>Bacteroidota</taxon>
        <taxon>Bacteroidia</taxon>
        <taxon>Bacteroidales</taxon>
        <taxon>Prevotellaceae</taxon>
        <taxon>Segatella</taxon>
    </lineage>
</organism>
<dbReference type="EMBL" id="QRKB01000009">
    <property type="protein sequence ID" value="RHH83666.1"/>
    <property type="molecule type" value="Genomic_DNA"/>
</dbReference>
<evidence type="ECO:0000313" key="2">
    <source>
        <dbReference type="Proteomes" id="UP000284548"/>
    </source>
</evidence>
<dbReference type="Proteomes" id="UP000284548">
    <property type="component" value="Unassembled WGS sequence"/>
</dbReference>
<name>A0A3R6EHY1_9BACT</name>
<gene>
    <name evidence="1" type="ORF">DW192_05495</name>
</gene>
<dbReference type="AlphaFoldDB" id="A0A3R6EHY1"/>
<protein>
    <submittedName>
        <fullName evidence="1">Uncharacterized protein</fullName>
    </submittedName>
</protein>
<sequence length="283" mass="33272">MVHNNPLFTKESLKAALSYIGNASFTLIYDGNDIHEQKKAGKELWQAEWIIATVMDHIFDYYPASYFMNDDSRREYPKYLEWFLNHPEVGVCNAIKFVENNFSILNTVTRDEFNQNCIPQRDLTEEGHVKSVLYEIHNNLNEIVHLLYEPKKFSDPSKPTADEISMLIRTIKKIQMSYSKMADNKQDGDYSLQVLKIIQILEMFKLPLLKAWEVYHYGSHSDFWEEGDSMFDYMMFEMKAKEMIGDLIKVLIQESPFVQIERNSAITNGLLKIYRHLINQKLD</sequence>
<comment type="caution">
    <text evidence="1">The sequence shown here is derived from an EMBL/GenBank/DDBJ whole genome shotgun (WGS) entry which is preliminary data.</text>
</comment>